<dbReference type="PIRSF" id="PIRSF009180">
    <property type="entry name" value="UCP009180"/>
    <property type="match status" value="1"/>
</dbReference>
<keyword evidence="2" id="KW-0479">Metal-binding</keyword>
<evidence type="ECO:0000259" key="5">
    <source>
        <dbReference type="SMART" id="SM00704"/>
    </source>
</evidence>
<name>A0A398DDJ1_9BACT</name>
<keyword evidence="8" id="KW-1185">Reference proteome</keyword>
<dbReference type="InterPro" id="IPR042216">
    <property type="entry name" value="MitoNEET_CISD"/>
</dbReference>
<feature type="domain" description="Iron-binding zinc finger CDGSH type" evidence="5">
    <location>
        <begin position="188"/>
        <end position="225"/>
    </location>
</feature>
<dbReference type="GO" id="GO:0051537">
    <property type="term" value="F:2 iron, 2 sulfur cluster binding"/>
    <property type="evidence" value="ECO:0007669"/>
    <property type="project" value="UniProtKB-KW"/>
</dbReference>
<dbReference type="PANTHER" id="PTHR46491:SF3">
    <property type="entry name" value="CDGSH IRON-SULFUR DOMAIN-CONTAINING PROTEIN 3, MITOCHONDRIAL"/>
    <property type="match status" value="1"/>
</dbReference>
<comment type="caution">
    <text evidence="6">The sequence shown here is derived from an EMBL/GenBank/DDBJ whole genome shotgun (WGS) entry which is preliminary data.</text>
</comment>
<evidence type="ECO:0000313" key="9">
    <source>
        <dbReference type="Proteomes" id="UP000266042"/>
    </source>
</evidence>
<dbReference type="GO" id="GO:0005737">
    <property type="term" value="C:cytoplasm"/>
    <property type="evidence" value="ECO:0007669"/>
    <property type="project" value="UniProtKB-ARBA"/>
</dbReference>
<dbReference type="Pfam" id="PF09360">
    <property type="entry name" value="zf-CDGSH"/>
    <property type="match status" value="2"/>
</dbReference>
<keyword evidence="1" id="KW-0001">2Fe-2S</keyword>
<organism evidence="6 9">
    <name type="scientific">Candidatus Cryosericum hinesii</name>
    <dbReference type="NCBI Taxonomy" id="2290915"/>
    <lineage>
        <taxon>Bacteria</taxon>
        <taxon>Pseudomonadati</taxon>
        <taxon>Caldisericota/Cryosericota group</taxon>
        <taxon>Candidatus Cryosericota</taxon>
        <taxon>Candidatus Cryosericia</taxon>
        <taxon>Candidatus Cryosericales</taxon>
        <taxon>Candidatus Cryosericaceae</taxon>
        <taxon>Candidatus Cryosericum</taxon>
    </lineage>
</organism>
<evidence type="ECO:0000256" key="4">
    <source>
        <dbReference type="ARBA" id="ARBA00023014"/>
    </source>
</evidence>
<dbReference type="GO" id="GO:0046872">
    <property type="term" value="F:metal ion binding"/>
    <property type="evidence" value="ECO:0007669"/>
    <property type="project" value="UniProtKB-KW"/>
</dbReference>
<dbReference type="InterPro" id="IPR052950">
    <property type="entry name" value="CISD"/>
</dbReference>
<feature type="domain" description="Iron-binding zinc finger CDGSH type" evidence="5">
    <location>
        <begin position="40"/>
        <end position="75"/>
    </location>
</feature>
<evidence type="ECO:0000256" key="3">
    <source>
        <dbReference type="ARBA" id="ARBA00023004"/>
    </source>
</evidence>
<sequence>MREEPRIQITKDGPYLVSGKVRLSRETIIVDENGVSDTWEETEKSETPESCALCRCGKSSNKPFCDGTHEKIDFDGTETAQNEPYERSSQAIQGPTLVLRDKAELCVGARFCDKGIGTWELTKHSGVPLAKEMAIQTAGNCPSGRLVCYDKETEKPIEPACGESIALVEDPQEGVSGPLWVRGKIPVESCKGKEYEPRNRVTLCRCGKSSNKPFCDGTHVTVKFSDKK</sequence>
<keyword evidence="3" id="KW-0408">Iron</keyword>
<dbReference type="AlphaFoldDB" id="A0A398DDJ1"/>
<evidence type="ECO:0000256" key="1">
    <source>
        <dbReference type="ARBA" id="ARBA00022714"/>
    </source>
</evidence>
<dbReference type="RefSeq" id="WP_119086988.1">
    <property type="nucleotide sequence ID" value="NZ_QXIV01000009.1"/>
</dbReference>
<proteinExistence type="predicted"/>
<keyword evidence="4" id="KW-0411">Iron-sulfur</keyword>
<reference evidence="8 9" key="1">
    <citation type="submission" date="2018-09" db="EMBL/GenBank/DDBJ databases">
        <title>Discovery and Ecogenomic Context for Candidatus Cryosericales, a Global Caldiserica Order Active in Thawing Permafrost.</title>
        <authorList>
            <person name="Martinez M.A."/>
            <person name="Woodcroft B.J."/>
            <person name="Ignacio Espinoza J.C."/>
            <person name="Zayed A."/>
            <person name="Singleton C.M."/>
            <person name="Boyd J."/>
            <person name="Li Y.-F."/>
            <person name="Purvine S."/>
            <person name="Maughan H."/>
            <person name="Hodgkins S.B."/>
            <person name="Anderson D."/>
            <person name="Sederholm M."/>
            <person name="Temperton B."/>
            <person name="Saleska S.R."/>
            <person name="Tyson G.W."/>
            <person name="Rich V.I."/>
        </authorList>
    </citation>
    <scope>NUCLEOTIDE SEQUENCE [LARGE SCALE GENOMIC DNA]</scope>
    <source>
        <strain evidence="7 8">SMC2</strain>
        <strain evidence="6 9">SMC3</strain>
    </source>
</reference>
<evidence type="ECO:0000256" key="2">
    <source>
        <dbReference type="ARBA" id="ARBA00022723"/>
    </source>
</evidence>
<protein>
    <submittedName>
        <fullName evidence="6">Iron-binding protein</fullName>
    </submittedName>
</protein>
<gene>
    <name evidence="7" type="ORF">SMC2_06375</name>
    <name evidence="6" type="ORF">SMC3_06000</name>
</gene>
<dbReference type="InterPro" id="IPR018967">
    <property type="entry name" value="FeS-contain_CDGSH-typ"/>
</dbReference>
<dbReference type="InterPro" id="IPR016548">
    <property type="entry name" value="UCP009180"/>
</dbReference>
<dbReference type="EMBL" id="QXIW01000028">
    <property type="protein sequence ID" value="RIE12810.1"/>
    <property type="molecule type" value="Genomic_DNA"/>
</dbReference>
<accession>A0A398DDJ1</accession>
<evidence type="ECO:0000313" key="6">
    <source>
        <dbReference type="EMBL" id="RIE12810.1"/>
    </source>
</evidence>
<dbReference type="Proteomes" id="UP000265724">
    <property type="component" value="Unassembled WGS sequence"/>
</dbReference>
<evidence type="ECO:0000313" key="7">
    <source>
        <dbReference type="EMBL" id="RIE12864.1"/>
    </source>
</evidence>
<dbReference type="Proteomes" id="UP000266042">
    <property type="component" value="Unassembled WGS sequence"/>
</dbReference>
<dbReference type="Gene3D" id="3.40.5.90">
    <property type="entry name" value="CDGSH iron-sulfur domain, mitoNEET-type"/>
    <property type="match status" value="2"/>
</dbReference>
<dbReference type="SMART" id="SM00704">
    <property type="entry name" value="ZnF_CDGSH"/>
    <property type="match status" value="2"/>
</dbReference>
<dbReference type="EMBL" id="QXIX01000050">
    <property type="protein sequence ID" value="RIE12864.1"/>
    <property type="molecule type" value="Genomic_DNA"/>
</dbReference>
<dbReference type="PANTHER" id="PTHR46491">
    <property type="entry name" value="CDGSH IRON SULFUR DOMAIN PROTEIN HOMOLOG"/>
    <property type="match status" value="1"/>
</dbReference>
<evidence type="ECO:0000313" key="8">
    <source>
        <dbReference type="Proteomes" id="UP000265724"/>
    </source>
</evidence>